<dbReference type="PANTHER" id="PTHR30383:SF28">
    <property type="entry name" value="LIPASE_ACYLHYDROLASE"/>
    <property type="match status" value="1"/>
</dbReference>
<dbReference type="Gene3D" id="3.40.50.1110">
    <property type="entry name" value="SGNH hydrolase"/>
    <property type="match status" value="1"/>
</dbReference>
<dbReference type="InterPro" id="IPR036514">
    <property type="entry name" value="SGNH_hydro_sf"/>
</dbReference>
<proteinExistence type="predicted"/>
<evidence type="ECO:0000313" key="3">
    <source>
        <dbReference type="Proteomes" id="UP000576225"/>
    </source>
</evidence>
<protein>
    <submittedName>
        <fullName evidence="2">SGNH/GDSL hydrolase family protein</fullName>
    </submittedName>
</protein>
<dbReference type="GO" id="GO:0004622">
    <property type="term" value="F:phosphatidylcholine lysophospholipase activity"/>
    <property type="evidence" value="ECO:0007669"/>
    <property type="project" value="TreeGrafter"/>
</dbReference>
<dbReference type="RefSeq" id="WP_168962824.1">
    <property type="nucleotide sequence ID" value="NZ_JABAEW010000023.1"/>
</dbReference>
<dbReference type="Proteomes" id="UP000576225">
    <property type="component" value="Unassembled WGS sequence"/>
</dbReference>
<dbReference type="InterPro" id="IPR051532">
    <property type="entry name" value="Ester_Hydrolysis_Enzymes"/>
</dbReference>
<reference evidence="2 3" key="1">
    <citation type="submission" date="2020-04" db="EMBL/GenBank/DDBJ databases">
        <authorList>
            <person name="Hitch T.C.A."/>
            <person name="Wylensek D."/>
            <person name="Clavel T."/>
        </authorList>
    </citation>
    <scope>NUCLEOTIDE SEQUENCE [LARGE SCALE GENOMIC DNA]</scope>
    <source>
        <strain evidence="2 3">COR2-253-APC-1A</strain>
    </source>
</reference>
<organism evidence="2 3">
    <name type="scientific">Victivallis vadensis</name>
    <dbReference type="NCBI Taxonomy" id="172901"/>
    <lineage>
        <taxon>Bacteria</taxon>
        <taxon>Pseudomonadati</taxon>
        <taxon>Lentisphaerota</taxon>
        <taxon>Lentisphaeria</taxon>
        <taxon>Victivallales</taxon>
        <taxon>Victivallaceae</taxon>
        <taxon>Victivallis</taxon>
    </lineage>
</organism>
<gene>
    <name evidence="2" type="ORF">HF882_12325</name>
</gene>
<accession>A0A848AWT1</accession>
<comment type="caution">
    <text evidence="2">The sequence shown here is derived from an EMBL/GenBank/DDBJ whole genome shotgun (WGS) entry which is preliminary data.</text>
</comment>
<dbReference type="SUPFAM" id="SSF52266">
    <property type="entry name" value="SGNH hydrolase"/>
    <property type="match status" value="1"/>
</dbReference>
<dbReference type="EMBL" id="JABAEW010000023">
    <property type="protein sequence ID" value="NMD87371.1"/>
    <property type="molecule type" value="Genomic_DNA"/>
</dbReference>
<feature type="domain" description="SGNH hydrolase-type esterase" evidence="1">
    <location>
        <begin position="143"/>
        <end position="318"/>
    </location>
</feature>
<dbReference type="Pfam" id="PF13472">
    <property type="entry name" value="Lipase_GDSL_2"/>
    <property type="match status" value="1"/>
</dbReference>
<dbReference type="InterPro" id="IPR013830">
    <property type="entry name" value="SGNH_hydro"/>
</dbReference>
<dbReference type="CDD" id="cd00229">
    <property type="entry name" value="SGNH_hydrolase"/>
    <property type="match status" value="1"/>
</dbReference>
<sequence length="347" mass="37228">MTLVQGETVLFAAGDHAALAFPAAEVVRVYNSTTGEEFRPGTDLGWTPGSCEVTRPAGSAAPRLEREELYPPADGAVLFPAEGANALSGGPGGGLIRFDRRDFFARHQLEIDYRTEAEIPEPPPLPAGKLPRFRRDGVRRVALIGDSISEGWNATGFIGVPPFQPPYAKLVAERLHAAEMRNFAVGGTGCRHGVAHLDSWLNDFTPDLLFIAYGMNDLLSVPPAGFREAASQLAAIARRRNPAMEFVLIGSMPGNAQWANTPPAATRALARELAAVAENDPAIAFVDVGGHWERCFGNKKFLDLTGNGVNHPNDFGHRFYAGTVLAALRTAAAPAGNREEWPLPGSR</sequence>
<dbReference type="PANTHER" id="PTHR30383">
    <property type="entry name" value="THIOESTERASE 1/PROTEASE 1/LYSOPHOSPHOLIPASE L1"/>
    <property type="match status" value="1"/>
</dbReference>
<evidence type="ECO:0000259" key="1">
    <source>
        <dbReference type="Pfam" id="PF13472"/>
    </source>
</evidence>
<dbReference type="AlphaFoldDB" id="A0A848AWT1"/>
<keyword evidence="2" id="KW-0378">Hydrolase</keyword>
<name>A0A848AWT1_9BACT</name>
<evidence type="ECO:0000313" key="2">
    <source>
        <dbReference type="EMBL" id="NMD87371.1"/>
    </source>
</evidence>